<dbReference type="SMART" id="SM00408">
    <property type="entry name" value="IGc2"/>
    <property type="match status" value="1"/>
</dbReference>
<dbReference type="EMBL" id="OB660247">
    <property type="protein sequence ID" value="CAD7223737.1"/>
    <property type="molecule type" value="Genomic_DNA"/>
</dbReference>
<dbReference type="InterPro" id="IPR036179">
    <property type="entry name" value="Ig-like_dom_sf"/>
</dbReference>
<name>A0A7R8W7A8_9CRUS</name>
<gene>
    <name evidence="1" type="ORF">CTOB1V02_LOCUS1717</name>
</gene>
<dbReference type="SMART" id="SM00409">
    <property type="entry name" value="IG"/>
    <property type="match status" value="1"/>
</dbReference>
<dbReference type="InterPro" id="IPR013783">
    <property type="entry name" value="Ig-like_fold"/>
</dbReference>
<dbReference type="SUPFAM" id="SSF48726">
    <property type="entry name" value="Immunoglobulin"/>
    <property type="match status" value="1"/>
</dbReference>
<dbReference type="InterPro" id="IPR007110">
    <property type="entry name" value="Ig-like_dom"/>
</dbReference>
<dbReference type="Gene3D" id="2.60.40.10">
    <property type="entry name" value="Immunoglobulins"/>
    <property type="match status" value="1"/>
</dbReference>
<reference evidence="1" key="1">
    <citation type="submission" date="2020-11" db="EMBL/GenBank/DDBJ databases">
        <authorList>
            <person name="Tran Van P."/>
        </authorList>
    </citation>
    <scope>NUCLEOTIDE SEQUENCE</scope>
</reference>
<accession>A0A7R8W7A8</accession>
<dbReference type="InterPro" id="IPR003598">
    <property type="entry name" value="Ig_sub2"/>
</dbReference>
<dbReference type="OrthoDB" id="6138780at2759"/>
<proteinExistence type="predicted"/>
<protein>
    <submittedName>
        <fullName evidence="1">Uncharacterized protein</fullName>
    </submittedName>
</protein>
<dbReference type="PROSITE" id="PS50835">
    <property type="entry name" value="IG_LIKE"/>
    <property type="match status" value="1"/>
</dbReference>
<dbReference type="Pfam" id="PF13927">
    <property type="entry name" value="Ig_3"/>
    <property type="match status" value="1"/>
</dbReference>
<organism evidence="1">
    <name type="scientific">Cyprideis torosa</name>
    <dbReference type="NCBI Taxonomy" id="163714"/>
    <lineage>
        <taxon>Eukaryota</taxon>
        <taxon>Metazoa</taxon>
        <taxon>Ecdysozoa</taxon>
        <taxon>Arthropoda</taxon>
        <taxon>Crustacea</taxon>
        <taxon>Oligostraca</taxon>
        <taxon>Ostracoda</taxon>
        <taxon>Podocopa</taxon>
        <taxon>Podocopida</taxon>
        <taxon>Cytherocopina</taxon>
        <taxon>Cytheroidea</taxon>
        <taxon>Cytherideidae</taxon>
        <taxon>Cyprideis</taxon>
    </lineage>
</organism>
<dbReference type="AlphaFoldDB" id="A0A7R8W7A8"/>
<evidence type="ECO:0000313" key="1">
    <source>
        <dbReference type="EMBL" id="CAD7223737.1"/>
    </source>
</evidence>
<dbReference type="InterPro" id="IPR003599">
    <property type="entry name" value="Ig_sub"/>
</dbReference>
<sequence>MLSILFSGFLVAFFSFCHLNLQGVSPRKINPVYTVDGIPSARTKLHVAEAPPLEISVALGSTVIVKCEIFGDPSPNAITWNKNGQPFVTVLWTGDLLLKNVTWDDLGHYTCRYDDSESITTFFYPAKPKDV</sequence>